<dbReference type="GO" id="GO:0005737">
    <property type="term" value="C:cytoplasm"/>
    <property type="evidence" value="ECO:0007669"/>
    <property type="project" value="InterPro"/>
</dbReference>
<dbReference type="PANTHER" id="PTHR43707">
    <property type="entry name" value="HISTIDYL-TRNA SYNTHETASE"/>
    <property type="match status" value="1"/>
</dbReference>
<comment type="caution">
    <text evidence="6">The sequence shown here is derived from an EMBL/GenBank/DDBJ whole genome shotgun (WGS) entry which is preliminary data.</text>
</comment>
<evidence type="ECO:0000256" key="4">
    <source>
        <dbReference type="PIRSR" id="PIRSR001549-1"/>
    </source>
</evidence>
<feature type="binding site" evidence="4">
    <location>
        <position position="121"/>
    </location>
    <ligand>
        <name>L-histidine</name>
        <dbReference type="ChEBI" id="CHEBI:57595"/>
    </ligand>
</feature>
<dbReference type="SUPFAM" id="SSF55681">
    <property type="entry name" value="Class II aaRS and biotin synthetases"/>
    <property type="match status" value="1"/>
</dbReference>
<dbReference type="EMBL" id="MHRM01000012">
    <property type="protein sequence ID" value="OHA24124.1"/>
    <property type="molecule type" value="Genomic_DNA"/>
</dbReference>
<comment type="similarity">
    <text evidence="1">Belongs to the class-II aminoacyl-tRNA synthetase family.</text>
</comment>
<accession>A0A1G2MK69</accession>
<keyword evidence="2" id="KW-0030">Aminoacyl-tRNA synthetase</keyword>
<dbReference type="InterPro" id="IPR004516">
    <property type="entry name" value="HisRS/HisZ"/>
</dbReference>
<dbReference type="Gene3D" id="3.30.930.10">
    <property type="entry name" value="Bira Bifunctional Protein, Domain 2"/>
    <property type="match status" value="1"/>
</dbReference>
<dbReference type="PANTHER" id="PTHR43707:SF1">
    <property type="entry name" value="HISTIDINE--TRNA LIGASE, MITOCHONDRIAL-RELATED"/>
    <property type="match status" value="1"/>
</dbReference>
<dbReference type="Pfam" id="PF03129">
    <property type="entry name" value="HGTP_anticodon"/>
    <property type="match status" value="1"/>
</dbReference>
<name>A0A1G2MK69_9BACT</name>
<evidence type="ECO:0000256" key="2">
    <source>
        <dbReference type="ARBA" id="ARBA00023146"/>
    </source>
</evidence>
<dbReference type="InterPro" id="IPR036621">
    <property type="entry name" value="Anticodon-bd_dom_sf"/>
</dbReference>
<dbReference type="InterPro" id="IPR004154">
    <property type="entry name" value="Anticodon-bd"/>
</dbReference>
<evidence type="ECO:0000259" key="5">
    <source>
        <dbReference type="Pfam" id="PF03129"/>
    </source>
</evidence>
<gene>
    <name evidence="6" type="ORF">A3D50_01125</name>
</gene>
<dbReference type="GO" id="GO:0004821">
    <property type="term" value="F:histidine-tRNA ligase activity"/>
    <property type="evidence" value="ECO:0007669"/>
    <property type="project" value="TreeGrafter"/>
</dbReference>
<feature type="domain" description="Anticodon-binding" evidence="5">
    <location>
        <begin position="335"/>
        <end position="411"/>
    </location>
</feature>
<keyword evidence="2" id="KW-0436">Ligase</keyword>
<proteinExistence type="inferred from homology"/>
<dbReference type="Gene3D" id="3.40.50.800">
    <property type="entry name" value="Anticodon-binding domain"/>
    <property type="match status" value="1"/>
</dbReference>
<dbReference type="Proteomes" id="UP000178413">
    <property type="component" value="Unassembled WGS sequence"/>
</dbReference>
<sequence>MTKIIHANLRNKKGDSRFVSREHLDKIGETAVYYGFMPIKSPVISKTDLEIARGFVEADYVDDQTELHSHLPLHVEEKIALIRAYSERNMDSLPQPVMLYLKDPGRGSTKKTEDRRYADLEIIGVSGSIAEALLIQTSRAILAEEGYRHIAVEINSLGDKDSMARFARELSAYYRKNINTMSPECRQLFKRDPFKLLSSSEESCLELNKLAPRSMDFLPEASRRHLEEVLEYLETLKIPYIINNSLIGNRSYCSETIFTIVNTDPANKKSKDSRILALGVSWNNLGKHVGIKRDISGVGLSILIKGRVTGLRKPIGKVKRPIAAFVQLGMESKLLSLKVIESLRQVKIPLHFSLAKDRLGAQVSSMDKLHTPYVIVIGKKEAVERTAIVRRTDTYSQDIVPLADLPNYMKKAEKKYFGK</sequence>
<reference evidence="6 7" key="1">
    <citation type="journal article" date="2016" name="Nat. Commun.">
        <title>Thousands of microbial genomes shed light on interconnected biogeochemical processes in an aquifer system.</title>
        <authorList>
            <person name="Anantharaman K."/>
            <person name="Brown C.T."/>
            <person name="Hug L.A."/>
            <person name="Sharon I."/>
            <person name="Castelle C.J."/>
            <person name="Probst A.J."/>
            <person name="Thomas B.C."/>
            <person name="Singh A."/>
            <person name="Wilkins M.J."/>
            <person name="Karaoz U."/>
            <person name="Brodie E.L."/>
            <person name="Williams K.H."/>
            <person name="Hubbard S.S."/>
            <person name="Banfield J.F."/>
        </authorList>
    </citation>
    <scope>NUCLEOTIDE SEQUENCE [LARGE SCALE GENOMIC DNA]</scope>
</reference>
<dbReference type="InterPro" id="IPR045864">
    <property type="entry name" value="aa-tRNA-synth_II/BPL/LPL"/>
</dbReference>
<dbReference type="SUPFAM" id="SSF52954">
    <property type="entry name" value="Class II aaRS ABD-related"/>
    <property type="match status" value="1"/>
</dbReference>
<protein>
    <recommendedName>
        <fullName evidence="3">Histidyl-tRNA synthetase</fullName>
    </recommendedName>
</protein>
<evidence type="ECO:0000256" key="1">
    <source>
        <dbReference type="ARBA" id="ARBA00008226"/>
    </source>
</evidence>
<evidence type="ECO:0000256" key="3">
    <source>
        <dbReference type="ARBA" id="ARBA00030619"/>
    </source>
</evidence>
<organism evidence="6 7">
    <name type="scientific">Candidatus Taylorbacteria bacterium RIFCSPHIGHO2_02_FULL_44_12</name>
    <dbReference type="NCBI Taxonomy" id="1802308"/>
    <lineage>
        <taxon>Bacteria</taxon>
        <taxon>Candidatus Tayloriibacteriota</taxon>
    </lineage>
</organism>
<dbReference type="STRING" id="1802308.A3D50_01125"/>
<dbReference type="AlphaFoldDB" id="A0A1G2MK69"/>
<dbReference type="PIRSF" id="PIRSF001549">
    <property type="entry name" value="His-tRNA_synth"/>
    <property type="match status" value="1"/>
</dbReference>
<evidence type="ECO:0000313" key="6">
    <source>
        <dbReference type="EMBL" id="OHA24124.1"/>
    </source>
</evidence>
<evidence type="ECO:0000313" key="7">
    <source>
        <dbReference type="Proteomes" id="UP000178413"/>
    </source>
</evidence>
<dbReference type="GO" id="GO:0006427">
    <property type="term" value="P:histidyl-tRNA aminoacylation"/>
    <property type="evidence" value="ECO:0007669"/>
    <property type="project" value="TreeGrafter"/>
</dbReference>
<feature type="binding site" evidence="4">
    <location>
        <position position="106"/>
    </location>
    <ligand>
        <name>L-histidine</name>
        <dbReference type="ChEBI" id="CHEBI:57595"/>
    </ligand>
</feature>